<accession>A0AA88UI49</accession>
<dbReference type="InterPro" id="IPR021720">
    <property type="entry name" value="Malectin_dom"/>
</dbReference>
<keyword evidence="1" id="KW-1133">Transmembrane helix</keyword>
<keyword evidence="1" id="KW-0472">Membrane</keyword>
<feature type="non-terminal residue" evidence="3">
    <location>
        <position position="247"/>
    </location>
</feature>
<reference evidence="3" key="1">
    <citation type="submission" date="2022-12" db="EMBL/GenBank/DDBJ databases">
        <title>Draft genome assemblies for two species of Escallonia (Escalloniales).</title>
        <authorList>
            <person name="Chanderbali A."/>
            <person name="Dervinis C."/>
            <person name="Anghel I."/>
            <person name="Soltis D."/>
            <person name="Soltis P."/>
            <person name="Zapata F."/>
        </authorList>
    </citation>
    <scope>NUCLEOTIDE SEQUENCE</scope>
    <source>
        <strain evidence="3">UCBG92.1500</strain>
        <tissue evidence="3">Leaf</tissue>
    </source>
</reference>
<evidence type="ECO:0000313" key="3">
    <source>
        <dbReference type="EMBL" id="KAK2985859.1"/>
    </source>
</evidence>
<gene>
    <name evidence="3" type="ORF">RJ640_018725</name>
</gene>
<dbReference type="Gene3D" id="2.60.120.430">
    <property type="entry name" value="Galactose-binding lectin"/>
    <property type="match status" value="1"/>
</dbReference>
<dbReference type="PANTHER" id="PTHR34081">
    <property type="entry name" value="MALECTIN DOMAIN-CONTAINING PROTEIN"/>
    <property type="match status" value="1"/>
</dbReference>
<name>A0AA88UI49_9ASTE</name>
<dbReference type="PANTHER" id="PTHR34081:SF1">
    <property type="entry name" value="MALECTIN, LEUCINE-RICH REPEAT DOMAIN, L DOMAIN-LIKE PROTEIN-RELATED"/>
    <property type="match status" value="1"/>
</dbReference>
<dbReference type="AlphaFoldDB" id="A0AA88UI49"/>
<dbReference type="EMBL" id="JAVXUO010001118">
    <property type="protein sequence ID" value="KAK2985859.1"/>
    <property type="molecule type" value="Genomic_DNA"/>
</dbReference>
<dbReference type="Proteomes" id="UP001187471">
    <property type="component" value="Unassembled WGS sequence"/>
</dbReference>
<sequence>GIVSCLRNRTCSKEWHSFHINCGGTQVIGDEKPRYEYEDDTLDLGGPSKFFQSVSNWGFSSTGHFLDNNSVNSYIIESSTSVLLGNNPDLYKDARLSPLSLTYYGYCLSDGSYKVNLHFAEIVFTDDKTYKSLGRRVFDIYIQFNIIYTFVFRSFSKPPSENGNSISAGIVVGIVVGIAFAIFLLLGVLWWKGCLPCKDTKELAESWHSIATLRLCLHKVLNPMLLELWFAIFSVQARQLTRYLRQI</sequence>
<evidence type="ECO:0000313" key="4">
    <source>
        <dbReference type="Proteomes" id="UP001187471"/>
    </source>
</evidence>
<protein>
    <recommendedName>
        <fullName evidence="2">Malectin domain-containing protein</fullName>
    </recommendedName>
</protein>
<feature type="transmembrane region" description="Helical" evidence="1">
    <location>
        <begin position="168"/>
        <end position="191"/>
    </location>
</feature>
<dbReference type="Pfam" id="PF11721">
    <property type="entry name" value="Malectin"/>
    <property type="match status" value="1"/>
</dbReference>
<evidence type="ECO:0000259" key="2">
    <source>
        <dbReference type="Pfam" id="PF11721"/>
    </source>
</evidence>
<proteinExistence type="predicted"/>
<organism evidence="3 4">
    <name type="scientific">Escallonia rubra</name>
    <dbReference type="NCBI Taxonomy" id="112253"/>
    <lineage>
        <taxon>Eukaryota</taxon>
        <taxon>Viridiplantae</taxon>
        <taxon>Streptophyta</taxon>
        <taxon>Embryophyta</taxon>
        <taxon>Tracheophyta</taxon>
        <taxon>Spermatophyta</taxon>
        <taxon>Magnoliopsida</taxon>
        <taxon>eudicotyledons</taxon>
        <taxon>Gunneridae</taxon>
        <taxon>Pentapetalae</taxon>
        <taxon>asterids</taxon>
        <taxon>campanulids</taxon>
        <taxon>Escalloniales</taxon>
        <taxon>Escalloniaceae</taxon>
        <taxon>Escallonia</taxon>
    </lineage>
</organism>
<feature type="transmembrane region" description="Helical" evidence="1">
    <location>
        <begin position="138"/>
        <end position="156"/>
    </location>
</feature>
<keyword evidence="1" id="KW-0812">Transmembrane</keyword>
<evidence type="ECO:0000256" key="1">
    <source>
        <dbReference type="SAM" id="Phobius"/>
    </source>
</evidence>
<keyword evidence="4" id="KW-1185">Reference proteome</keyword>
<comment type="caution">
    <text evidence="3">The sequence shown here is derived from an EMBL/GenBank/DDBJ whole genome shotgun (WGS) entry which is preliminary data.</text>
</comment>
<feature type="domain" description="Malectin" evidence="2">
    <location>
        <begin position="17"/>
        <end position="147"/>
    </location>
</feature>